<comment type="catalytic activity">
    <reaction evidence="2">
        <text>a 3'-end 2',3'-cyclophospho-ribonucleotide-RNA + H2O = a 3'-end 2'-phospho-ribonucleotide-RNA + H(+)</text>
        <dbReference type="Rhea" id="RHEA:11828"/>
        <dbReference type="Rhea" id="RHEA-COMP:10464"/>
        <dbReference type="Rhea" id="RHEA-COMP:17353"/>
        <dbReference type="ChEBI" id="CHEBI:15377"/>
        <dbReference type="ChEBI" id="CHEBI:15378"/>
        <dbReference type="ChEBI" id="CHEBI:83064"/>
        <dbReference type="ChEBI" id="CHEBI:173113"/>
        <dbReference type="EC" id="3.1.4.58"/>
    </reaction>
</comment>
<feature type="active site" description="Proton donor" evidence="2">
    <location>
        <position position="42"/>
    </location>
</feature>
<dbReference type="InterPro" id="IPR009097">
    <property type="entry name" value="Cyclic_Pdiesterase"/>
</dbReference>
<reference evidence="4" key="1">
    <citation type="submission" date="2023-07" db="EMBL/GenBank/DDBJ databases">
        <title>30 novel species of actinomycetes from the DSMZ collection.</title>
        <authorList>
            <person name="Nouioui I."/>
        </authorList>
    </citation>
    <scope>NUCLEOTIDE SEQUENCE [LARGE SCALE GENOMIC DNA]</scope>
    <source>
        <strain evidence="4">DSM 44399</strain>
    </source>
</reference>
<dbReference type="PANTHER" id="PTHR35561">
    <property type="entry name" value="RNA 2',3'-CYCLIC PHOSPHODIESTERASE"/>
    <property type="match status" value="1"/>
</dbReference>
<proteinExistence type="inferred from homology"/>
<dbReference type="PANTHER" id="PTHR35561:SF1">
    <property type="entry name" value="RNA 2',3'-CYCLIC PHOSPHODIESTERASE"/>
    <property type="match status" value="1"/>
</dbReference>
<evidence type="ECO:0000313" key="4">
    <source>
        <dbReference type="Proteomes" id="UP001183176"/>
    </source>
</evidence>
<name>A0ABU2JE72_9ACTN</name>
<feature type="active site" description="Proton acceptor" evidence="2">
    <location>
        <position position="129"/>
    </location>
</feature>
<evidence type="ECO:0000313" key="3">
    <source>
        <dbReference type="EMBL" id="MDT0263294.1"/>
    </source>
</evidence>
<sequence length="193" mass="21401">MSMRMFVAVQPPLEVVEDLAEYVEPRRERDSPLRWSAVDQWHLTLAFLPSMAERILDDLLERLTAAAGRREKFELSVSGAGAFPDAAAAKVLWAGVAGNTEELGKLATNVRAGAGKAGVEVEGGPFRPHLTLARLGQPLDVTRWFRVLDLYSGPSWRVEEVTLFQSYLGQGPRGRARHEVVETFELDNQSELS</sequence>
<dbReference type="NCBIfam" id="TIGR02258">
    <property type="entry name" value="2_5_ligase"/>
    <property type="match status" value="1"/>
</dbReference>
<feature type="short sequence motif" description="HXTX 1" evidence="2">
    <location>
        <begin position="42"/>
        <end position="45"/>
    </location>
</feature>
<keyword evidence="1 2" id="KW-0378">Hydrolase</keyword>
<accession>A0ABU2JE72</accession>
<dbReference type="InterPro" id="IPR004175">
    <property type="entry name" value="RNA_CPDase"/>
</dbReference>
<dbReference type="HAMAP" id="MF_01940">
    <property type="entry name" value="RNA_CPDase"/>
    <property type="match status" value="1"/>
</dbReference>
<keyword evidence="4" id="KW-1185">Reference proteome</keyword>
<evidence type="ECO:0000256" key="1">
    <source>
        <dbReference type="ARBA" id="ARBA00022801"/>
    </source>
</evidence>
<dbReference type="EMBL" id="JAVREH010000034">
    <property type="protein sequence ID" value="MDT0263294.1"/>
    <property type="molecule type" value="Genomic_DNA"/>
</dbReference>
<dbReference type="RefSeq" id="WP_311424441.1">
    <property type="nucleotide sequence ID" value="NZ_JAVREH010000034.1"/>
</dbReference>
<gene>
    <name evidence="3" type="primary">thpR</name>
    <name evidence="3" type="ORF">RM423_18070</name>
</gene>
<evidence type="ECO:0000256" key="2">
    <source>
        <dbReference type="HAMAP-Rule" id="MF_01940"/>
    </source>
</evidence>
<comment type="function">
    <text evidence="2">Hydrolyzes RNA 2',3'-cyclic phosphodiester to an RNA 2'-phosphomonoester.</text>
</comment>
<dbReference type="EC" id="3.1.4.58" evidence="2"/>
<organism evidence="3 4">
    <name type="scientific">Jatrophihabitans lederbergiae</name>
    <dbReference type="NCBI Taxonomy" id="3075547"/>
    <lineage>
        <taxon>Bacteria</taxon>
        <taxon>Bacillati</taxon>
        <taxon>Actinomycetota</taxon>
        <taxon>Actinomycetes</taxon>
        <taxon>Jatrophihabitantales</taxon>
        <taxon>Jatrophihabitantaceae</taxon>
        <taxon>Jatrophihabitans</taxon>
    </lineage>
</organism>
<protein>
    <recommendedName>
        <fullName evidence="2">RNA 2',3'-cyclic phosphodiesterase</fullName>
        <shortName evidence="2">RNA 2',3'-CPDase</shortName>
        <ecNumber evidence="2">3.1.4.58</ecNumber>
    </recommendedName>
</protein>
<comment type="caution">
    <text evidence="3">The sequence shown here is derived from an EMBL/GenBank/DDBJ whole genome shotgun (WGS) entry which is preliminary data.</text>
</comment>
<dbReference type="Gene3D" id="3.90.1140.10">
    <property type="entry name" value="Cyclic phosphodiesterase"/>
    <property type="match status" value="1"/>
</dbReference>
<comment type="similarity">
    <text evidence="2">Belongs to the 2H phosphoesterase superfamily. ThpR family.</text>
</comment>
<dbReference type="SUPFAM" id="SSF55144">
    <property type="entry name" value="LigT-like"/>
    <property type="match status" value="1"/>
</dbReference>
<dbReference type="Proteomes" id="UP001183176">
    <property type="component" value="Unassembled WGS sequence"/>
</dbReference>
<feature type="short sequence motif" description="HXTX 2" evidence="2">
    <location>
        <begin position="129"/>
        <end position="132"/>
    </location>
</feature>
<dbReference type="Pfam" id="PF13563">
    <property type="entry name" value="2_5_RNA_ligase2"/>
    <property type="match status" value="1"/>
</dbReference>